<accession>A0ABQ9IR57</accession>
<comment type="caution">
    <text evidence="2">The sequence shown here is derived from an EMBL/GenBank/DDBJ whole genome shotgun (WGS) entry which is preliminary data.</text>
</comment>
<dbReference type="PANTHER" id="PTHR35268:SF1">
    <property type="entry name" value="UBIQUINOL-CYTOCHROME-C REDUCTASE COMPLEX ASSEMBLY FACTOR 4"/>
    <property type="match status" value="1"/>
</dbReference>
<dbReference type="Proteomes" id="UP001162164">
    <property type="component" value="Unassembled WGS sequence"/>
</dbReference>
<keyword evidence="1" id="KW-1133">Transmembrane helix</keyword>
<dbReference type="InterPro" id="IPR029160">
    <property type="entry name" value="UQCC4"/>
</dbReference>
<sequence length="145" mass="16729">MNAGNFVKLFTVSAFNCSNSCRRFAIRKFSVKSNTEETVIEDGPIRYSKSAASQYKAKSTRVGNLEPRLWYESYVILVSLTVFLLYFTVVREENDIDQDLSRSLYSRISGLEQLQLKLSLEYNRQHGLETEAILERLKEIESRGN</sequence>
<gene>
    <name evidence="2" type="ORF">NQ317_019262</name>
</gene>
<dbReference type="Pfam" id="PF15013">
    <property type="entry name" value="CCSMST1"/>
    <property type="match status" value="1"/>
</dbReference>
<dbReference type="EMBL" id="JAPWTJ010003382">
    <property type="protein sequence ID" value="KAJ8957592.1"/>
    <property type="molecule type" value="Genomic_DNA"/>
</dbReference>
<evidence type="ECO:0000256" key="1">
    <source>
        <dbReference type="SAM" id="Phobius"/>
    </source>
</evidence>
<protein>
    <submittedName>
        <fullName evidence="2">Uncharacterized protein</fullName>
    </submittedName>
</protein>
<name>A0ABQ9IR57_9CUCU</name>
<evidence type="ECO:0000313" key="3">
    <source>
        <dbReference type="Proteomes" id="UP001162164"/>
    </source>
</evidence>
<feature type="transmembrane region" description="Helical" evidence="1">
    <location>
        <begin position="69"/>
        <end position="89"/>
    </location>
</feature>
<dbReference type="PANTHER" id="PTHR35268">
    <property type="entry name" value="PROTEIN CCSMST1"/>
    <property type="match status" value="1"/>
</dbReference>
<evidence type="ECO:0000313" key="2">
    <source>
        <dbReference type="EMBL" id="KAJ8957592.1"/>
    </source>
</evidence>
<proteinExistence type="predicted"/>
<keyword evidence="1" id="KW-0812">Transmembrane</keyword>
<keyword evidence="1" id="KW-0472">Membrane</keyword>
<keyword evidence="3" id="KW-1185">Reference proteome</keyword>
<organism evidence="2 3">
    <name type="scientific">Molorchus minor</name>
    <dbReference type="NCBI Taxonomy" id="1323400"/>
    <lineage>
        <taxon>Eukaryota</taxon>
        <taxon>Metazoa</taxon>
        <taxon>Ecdysozoa</taxon>
        <taxon>Arthropoda</taxon>
        <taxon>Hexapoda</taxon>
        <taxon>Insecta</taxon>
        <taxon>Pterygota</taxon>
        <taxon>Neoptera</taxon>
        <taxon>Endopterygota</taxon>
        <taxon>Coleoptera</taxon>
        <taxon>Polyphaga</taxon>
        <taxon>Cucujiformia</taxon>
        <taxon>Chrysomeloidea</taxon>
        <taxon>Cerambycidae</taxon>
        <taxon>Lamiinae</taxon>
        <taxon>Monochamini</taxon>
        <taxon>Molorchus</taxon>
    </lineage>
</organism>
<reference evidence="2" key="1">
    <citation type="journal article" date="2023" name="Insect Mol. Biol.">
        <title>Genome sequencing provides insights into the evolution of gene families encoding plant cell wall-degrading enzymes in longhorned beetles.</title>
        <authorList>
            <person name="Shin N.R."/>
            <person name="Okamura Y."/>
            <person name="Kirsch R."/>
            <person name="Pauchet Y."/>
        </authorList>
    </citation>
    <scope>NUCLEOTIDE SEQUENCE</scope>
    <source>
        <strain evidence="2">MMC_N1</strain>
    </source>
</reference>